<sequence>MNEQEEGTREADCSPTSRVGAQETPRLTEAVNWLSAVLGGRAVPRQREPDPWARPRGDAATQGGAAGTAGAVCLDRNDTEAPPLASDYDLRGGGGAPSPWQRGKRGGRAGGCPLDKQDPALRSGGGVAGGGALGLRGSAGPTPVPALSLADLLETCIS</sequence>
<keyword evidence="3" id="KW-1185">Reference proteome</keyword>
<feature type="compositionally biased region" description="Basic and acidic residues" evidence="1">
    <location>
        <begin position="45"/>
        <end position="57"/>
    </location>
</feature>
<feature type="compositionally biased region" description="Low complexity" evidence="1">
    <location>
        <begin position="58"/>
        <end position="71"/>
    </location>
</feature>
<accession>A0AAV7RGF1</accession>
<comment type="caution">
    <text evidence="2">The sequence shown here is derived from an EMBL/GenBank/DDBJ whole genome shotgun (WGS) entry which is preliminary data.</text>
</comment>
<proteinExistence type="predicted"/>
<reference evidence="2" key="1">
    <citation type="journal article" date="2022" name="bioRxiv">
        <title>Sequencing and chromosome-scale assembly of the giantPleurodeles waltlgenome.</title>
        <authorList>
            <person name="Brown T."/>
            <person name="Elewa A."/>
            <person name="Iarovenko S."/>
            <person name="Subramanian E."/>
            <person name="Araus A.J."/>
            <person name="Petzold A."/>
            <person name="Susuki M."/>
            <person name="Suzuki K.-i.T."/>
            <person name="Hayashi T."/>
            <person name="Toyoda A."/>
            <person name="Oliveira C."/>
            <person name="Osipova E."/>
            <person name="Leigh N.D."/>
            <person name="Simon A."/>
            <person name="Yun M.H."/>
        </authorList>
    </citation>
    <scope>NUCLEOTIDE SEQUENCE</scope>
    <source>
        <strain evidence="2">20211129_DDA</strain>
        <tissue evidence="2">Liver</tissue>
    </source>
</reference>
<evidence type="ECO:0008006" key="4">
    <source>
        <dbReference type="Google" id="ProtNLM"/>
    </source>
</evidence>
<organism evidence="2 3">
    <name type="scientific">Pleurodeles waltl</name>
    <name type="common">Iberian ribbed newt</name>
    <dbReference type="NCBI Taxonomy" id="8319"/>
    <lineage>
        <taxon>Eukaryota</taxon>
        <taxon>Metazoa</taxon>
        <taxon>Chordata</taxon>
        <taxon>Craniata</taxon>
        <taxon>Vertebrata</taxon>
        <taxon>Euteleostomi</taxon>
        <taxon>Amphibia</taxon>
        <taxon>Batrachia</taxon>
        <taxon>Caudata</taxon>
        <taxon>Salamandroidea</taxon>
        <taxon>Salamandridae</taxon>
        <taxon>Pleurodelinae</taxon>
        <taxon>Pleurodeles</taxon>
    </lineage>
</organism>
<dbReference type="AlphaFoldDB" id="A0AAV7RGF1"/>
<feature type="region of interest" description="Disordered" evidence="1">
    <location>
        <begin position="1"/>
        <end position="25"/>
    </location>
</feature>
<dbReference type="EMBL" id="JANPWB010000009">
    <property type="protein sequence ID" value="KAJ1150832.1"/>
    <property type="molecule type" value="Genomic_DNA"/>
</dbReference>
<protein>
    <recommendedName>
        <fullName evidence="4">Androgen receptor</fullName>
    </recommendedName>
</protein>
<dbReference type="Proteomes" id="UP001066276">
    <property type="component" value="Chromosome 5"/>
</dbReference>
<evidence type="ECO:0000313" key="2">
    <source>
        <dbReference type="EMBL" id="KAJ1150832.1"/>
    </source>
</evidence>
<feature type="compositionally biased region" description="Basic and acidic residues" evidence="1">
    <location>
        <begin position="1"/>
        <end position="12"/>
    </location>
</feature>
<gene>
    <name evidence="2" type="ORF">NDU88_003621</name>
</gene>
<evidence type="ECO:0000313" key="3">
    <source>
        <dbReference type="Proteomes" id="UP001066276"/>
    </source>
</evidence>
<feature type="region of interest" description="Disordered" evidence="1">
    <location>
        <begin position="37"/>
        <end position="125"/>
    </location>
</feature>
<name>A0AAV7RGF1_PLEWA</name>
<evidence type="ECO:0000256" key="1">
    <source>
        <dbReference type="SAM" id="MobiDB-lite"/>
    </source>
</evidence>